<name>A0A7X6DR19_9BACT</name>
<sequence length="115" mass="13125">MPYIAPKARIQFDPLIDALAERIVAEAKAEGNDAAFAGLLNYTCTRLALQVVHLQFGKMRYWLIALVTGTFQNIAQEFYRRVGVPYEEKQIGKSGDVDLYKRFEEEIQKGEKGWP</sequence>
<comment type="caution">
    <text evidence="1">The sequence shown here is derived from an EMBL/GenBank/DDBJ whole genome shotgun (WGS) entry which is preliminary data.</text>
</comment>
<keyword evidence="2" id="KW-1185">Reference proteome</keyword>
<organism evidence="1 2">
    <name type="scientific">Candidatus Manganitrophus noduliformans</name>
    <dbReference type="NCBI Taxonomy" id="2606439"/>
    <lineage>
        <taxon>Bacteria</taxon>
        <taxon>Pseudomonadati</taxon>
        <taxon>Nitrospirota</taxon>
        <taxon>Nitrospiria</taxon>
        <taxon>Candidatus Troglogloeales</taxon>
        <taxon>Candidatus Manganitrophaceae</taxon>
        <taxon>Candidatus Manganitrophus</taxon>
    </lineage>
</organism>
<dbReference type="Proteomes" id="UP000534783">
    <property type="component" value="Unassembled WGS sequence"/>
</dbReference>
<proteinExistence type="predicted"/>
<evidence type="ECO:0000313" key="2">
    <source>
        <dbReference type="Proteomes" id="UP000534783"/>
    </source>
</evidence>
<accession>A0A7X6DR19</accession>
<evidence type="ECO:0000313" key="1">
    <source>
        <dbReference type="EMBL" id="NKE71832.1"/>
    </source>
</evidence>
<dbReference type="EMBL" id="VTOW01000002">
    <property type="protein sequence ID" value="NKE71832.1"/>
    <property type="molecule type" value="Genomic_DNA"/>
</dbReference>
<reference evidence="1 2" key="1">
    <citation type="journal article" date="2020" name="Nature">
        <title>Bacterial chemolithoautotrophy via manganese oxidation.</title>
        <authorList>
            <person name="Yu H."/>
            <person name="Leadbetter J.R."/>
        </authorList>
    </citation>
    <scope>NUCLEOTIDE SEQUENCE [LARGE SCALE GENOMIC DNA]</scope>
    <source>
        <strain evidence="1 2">Mn-1</strain>
    </source>
</reference>
<dbReference type="Pfam" id="PF21840">
    <property type="entry name" value="DUF6899"/>
    <property type="match status" value="1"/>
</dbReference>
<dbReference type="AlphaFoldDB" id="A0A7X6DR19"/>
<gene>
    <name evidence="1" type="ORF">MNODULE_13875</name>
</gene>
<dbReference type="InterPro" id="IPR054194">
    <property type="entry name" value="DUF6899"/>
</dbReference>
<dbReference type="RefSeq" id="WP_168060820.1">
    <property type="nucleotide sequence ID" value="NZ_VTOW01000002.1"/>
</dbReference>
<protein>
    <submittedName>
        <fullName evidence="1">Uncharacterized protein</fullName>
    </submittedName>
</protein>